<keyword evidence="4 5" id="KW-0732">Signal</keyword>
<dbReference type="PANTHER" id="PTHR11857:SF43">
    <property type="entry name" value="GEO07291P1-RELATED"/>
    <property type="match status" value="1"/>
</dbReference>
<name>A0A151K2A2_9HYME</name>
<feature type="signal peptide" evidence="5">
    <location>
        <begin position="1"/>
        <end position="17"/>
    </location>
</feature>
<dbReference type="InterPro" id="IPR006170">
    <property type="entry name" value="PBP/GOBP"/>
</dbReference>
<comment type="caution">
    <text evidence="6">The sequence shown here is derived from an EMBL/GenBank/DDBJ whole genome shotgun (WGS) entry which is preliminary data.</text>
</comment>
<dbReference type="PANTHER" id="PTHR11857">
    <property type="entry name" value="ODORANT BINDING PROTEIN-RELATED"/>
    <property type="match status" value="1"/>
</dbReference>
<evidence type="ECO:0000313" key="7">
    <source>
        <dbReference type="Proteomes" id="UP000078542"/>
    </source>
</evidence>
<evidence type="ECO:0000256" key="5">
    <source>
        <dbReference type="SAM" id="SignalP"/>
    </source>
</evidence>
<evidence type="ECO:0008006" key="8">
    <source>
        <dbReference type="Google" id="ProtNLM"/>
    </source>
</evidence>
<proteinExistence type="inferred from homology"/>
<dbReference type="Proteomes" id="UP000078542">
    <property type="component" value="Unassembled WGS sequence"/>
</dbReference>
<dbReference type="InterPro" id="IPR036728">
    <property type="entry name" value="PBP_GOBP_sf"/>
</dbReference>
<evidence type="ECO:0000256" key="2">
    <source>
        <dbReference type="ARBA" id="ARBA00008098"/>
    </source>
</evidence>
<dbReference type="CDD" id="cd23992">
    <property type="entry name" value="PBP_GOBP"/>
    <property type="match status" value="1"/>
</dbReference>
<keyword evidence="7" id="KW-1185">Reference proteome</keyword>
<gene>
    <name evidence="6" type="ORF">ALC62_06892</name>
</gene>
<comment type="similarity">
    <text evidence="2">Belongs to the PBP/GOBP family.</text>
</comment>
<evidence type="ECO:0000256" key="1">
    <source>
        <dbReference type="ARBA" id="ARBA00004613"/>
    </source>
</evidence>
<evidence type="ECO:0000256" key="3">
    <source>
        <dbReference type="ARBA" id="ARBA00022525"/>
    </source>
</evidence>
<evidence type="ECO:0000313" key="6">
    <source>
        <dbReference type="EMBL" id="KYN50255.1"/>
    </source>
</evidence>
<feature type="chain" id="PRO_5007583099" description="Pheromone-binding protein-related protein 2" evidence="5">
    <location>
        <begin position="18"/>
        <end position="130"/>
    </location>
</feature>
<sequence>MKTIVILFAISFVAVLGHPELTDEDIAKHKEHHESCMNENGLNESTVVNKWKDDNDEKLNCYKTCLLKKSGTMNADGKIDVEVARANLEKKDIASEKIEEMINACKDVTGTGCEMGRDVFKCFMQFYPQE</sequence>
<protein>
    <recommendedName>
        <fullName evidence="8">Pheromone-binding protein-related protein 2</fullName>
    </recommendedName>
</protein>
<dbReference type="AlphaFoldDB" id="A0A151K2A2"/>
<dbReference type="KEGG" id="ccoa:108771255"/>
<comment type="subcellular location">
    <subcellularLocation>
        <location evidence="1">Secreted</location>
    </subcellularLocation>
</comment>
<dbReference type="OrthoDB" id="7665616at2759"/>
<organism evidence="6 7">
    <name type="scientific">Cyphomyrmex costatus</name>
    <dbReference type="NCBI Taxonomy" id="456900"/>
    <lineage>
        <taxon>Eukaryota</taxon>
        <taxon>Metazoa</taxon>
        <taxon>Ecdysozoa</taxon>
        <taxon>Arthropoda</taxon>
        <taxon>Hexapoda</taxon>
        <taxon>Insecta</taxon>
        <taxon>Pterygota</taxon>
        <taxon>Neoptera</taxon>
        <taxon>Endopterygota</taxon>
        <taxon>Hymenoptera</taxon>
        <taxon>Apocrita</taxon>
        <taxon>Aculeata</taxon>
        <taxon>Formicoidea</taxon>
        <taxon>Formicidae</taxon>
        <taxon>Myrmicinae</taxon>
        <taxon>Cyphomyrmex</taxon>
    </lineage>
</organism>
<dbReference type="Pfam" id="PF01395">
    <property type="entry name" value="PBP_GOBP"/>
    <property type="match status" value="1"/>
</dbReference>
<dbReference type="SMART" id="SM00708">
    <property type="entry name" value="PhBP"/>
    <property type="match status" value="1"/>
</dbReference>
<dbReference type="Gene3D" id="1.10.238.20">
    <property type="entry name" value="Pheromone/general odorant binding protein domain"/>
    <property type="match status" value="1"/>
</dbReference>
<evidence type="ECO:0000256" key="4">
    <source>
        <dbReference type="ARBA" id="ARBA00022729"/>
    </source>
</evidence>
<dbReference type="GO" id="GO:0005615">
    <property type="term" value="C:extracellular space"/>
    <property type="evidence" value="ECO:0007669"/>
    <property type="project" value="TreeGrafter"/>
</dbReference>
<dbReference type="GO" id="GO:0007608">
    <property type="term" value="P:sensory perception of smell"/>
    <property type="evidence" value="ECO:0007669"/>
    <property type="project" value="TreeGrafter"/>
</dbReference>
<dbReference type="SUPFAM" id="SSF47565">
    <property type="entry name" value="Insect pheromone/odorant-binding proteins"/>
    <property type="match status" value="1"/>
</dbReference>
<accession>A0A151K2A2</accession>
<dbReference type="EMBL" id="LKEX01015596">
    <property type="protein sequence ID" value="KYN50255.1"/>
    <property type="molecule type" value="Genomic_DNA"/>
</dbReference>
<dbReference type="GO" id="GO:0005549">
    <property type="term" value="F:odorant binding"/>
    <property type="evidence" value="ECO:0007669"/>
    <property type="project" value="InterPro"/>
</dbReference>
<keyword evidence="3" id="KW-0964">Secreted</keyword>
<reference evidence="6 7" key="1">
    <citation type="submission" date="2016-03" db="EMBL/GenBank/DDBJ databases">
        <title>Cyphomyrmex costatus WGS genome.</title>
        <authorList>
            <person name="Nygaard S."/>
            <person name="Hu H."/>
            <person name="Boomsma J."/>
            <person name="Zhang G."/>
        </authorList>
    </citation>
    <scope>NUCLEOTIDE SEQUENCE [LARGE SCALE GENOMIC DNA]</scope>
    <source>
        <strain evidence="6">MS0001</strain>
        <tissue evidence="6">Whole body</tissue>
    </source>
</reference>